<proteinExistence type="predicted"/>
<gene>
    <name evidence="1" type="ORF">PPAR00522_LOCUS17978</name>
</gene>
<accession>A0A7S0VD45</accession>
<dbReference type="EMBL" id="HBFM01027791">
    <property type="protein sequence ID" value="CAD8785740.1"/>
    <property type="molecule type" value="Transcribed_RNA"/>
</dbReference>
<reference evidence="1" key="1">
    <citation type="submission" date="2021-01" db="EMBL/GenBank/DDBJ databases">
        <authorList>
            <person name="Corre E."/>
            <person name="Pelletier E."/>
            <person name="Niang G."/>
            <person name="Scheremetjew M."/>
            <person name="Finn R."/>
            <person name="Kale V."/>
            <person name="Holt S."/>
            <person name="Cochrane G."/>
            <person name="Meng A."/>
            <person name="Brown T."/>
            <person name="Cohen L."/>
        </authorList>
    </citation>
    <scope>NUCLEOTIDE SEQUENCE</scope>
    <source>
        <strain evidence="1">SAG 63-3</strain>
    </source>
</reference>
<sequence length="187" mass="21104">MEPMDISQDEIDAFKSSVLARRFPGLKSMSEDDLKRVIYNEKKKAGQTYEKPKKTYPKTNYEIPEVPKRNLVSIQPAPFVPISPSSAKTEVMRAPQDSFIGVGTPYDSDKVDLLEDRANDESKRATSNSFVPSSASKAKDAIRADYYLYSADEKTKQAELNATRMRSTTNTALYNELYNSRRGKTLI</sequence>
<organism evidence="1">
    <name type="scientific">Polytomella parva</name>
    <dbReference type="NCBI Taxonomy" id="51329"/>
    <lineage>
        <taxon>Eukaryota</taxon>
        <taxon>Viridiplantae</taxon>
        <taxon>Chlorophyta</taxon>
        <taxon>core chlorophytes</taxon>
        <taxon>Chlorophyceae</taxon>
        <taxon>CS clade</taxon>
        <taxon>Chlamydomonadales</taxon>
        <taxon>Chlamydomonadaceae</taxon>
        <taxon>Polytomella</taxon>
    </lineage>
</organism>
<dbReference type="AlphaFoldDB" id="A0A7S0VD45"/>
<protein>
    <submittedName>
        <fullName evidence="1">Uncharacterized protein</fullName>
    </submittedName>
</protein>
<evidence type="ECO:0000313" key="1">
    <source>
        <dbReference type="EMBL" id="CAD8785740.1"/>
    </source>
</evidence>
<name>A0A7S0VD45_9CHLO</name>